<keyword evidence="1" id="KW-1133">Transmembrane helix</keyword>
<feature type="transmembrane region" description="Helical" evidence="1">
    <location>
        <begin position="70"/>
        <end position="91"/>
    </location>
</feature>
<evidence type="ECO:0000313" key="3">
    <source>
        <dbReference type="WBParaSite" id="ACAC_0001311601-mRNA-1"/>
    </source>
</evidence>
<protein>
    <submittedName>
        <fullName evidence="3">PX domain-containing protein</fullName>
    </submittedName>
</protein>
<dbReference type="AlphaFoldDB" id="A0A0K0DN06"/>
<sequence>MPMYELKFRINVVAIGKIPFINTVKFSILEMLQLHESLLAVFEKPVLSPRTFYVSVVLSRYFWFLTRDTLIGTVIVLFVAGLLSQGLCASYSDILRRSWKQVNKERYSVTHVCLFLRKVCSYFQAMRADILPRSGLIRYDKEINSMEVIDSRLESFEKERLMWEVRPFSSCGFSFSLEVLMFVE</sequence>
<reference evidence="3" key="2">
    <citation type="submission" date="2017-02" db="UniProtKB">
        <authorList>
            <consortium name="WormBaseParasite"/>
        </authorList>
    </citation>
    <scope>IDENTIFICATION</scope>
</reference>
<keyword evidence="1" id="KW-0812">Transmembrane</keyword>
<name>A0A0K0DN06_ANGCA</name>
<keyword evidence="2" id="KW-1185">Reference proteome</keyword>
<dbReference type="Proteomes" id="UP000035642">
    <property type="component" value="Unassembled WGS sequence"/>
</dbReference>
<keyword evidence="1" id="KW-0472">Membrane</keyword>
<organism evidence="2 3">
    <name type="scientific">Angiostrongylus cantonensis</name>
    <name type="common">Rat lungworm</name>
    <dbReference type="NCBI Taxonomy" id="6313"/>
    <lineage>
        <taxon>Eukaryota</taxon>
        <taxon>Metazoa</taxon>
        <taxon>Ecdysozoa</taxon>
        <taxon>Nematoda</taxon>
        <taxon>Chromadorea</taxon>
        <taxon>Rhabditida</taxon>
        <taxon>Rhabditina</taxon>
        <taxon>Rhabditomorpha</taxon>
        <taxon>Strongyloidea</taxon>
        <taxon>Metastrongylidae</taxon>
        <taxon>Angiostrongylus</taxon>
    </lineage>
</organism>
<proteinExistence type="predicted"/>
<dbReference type="WBParaSite" id="ACAC_0001311601-mRNA-1">
    <property type="protein sequence ID" value="ACAC_0001311601-mRNA-1"/>
    <property type="gene ID" value="ACAC_0001311601"/>
</dbReference>
<evidence type="ECO:0000313" key="2">
    <source>
        <dbReference type="Proteomes" id="UP000035642"/>
    </source>
</evidence>
<reference evidence="2" key="1">
    <citation type="submission" date="2012-09" db="EMBL/GenBank/DDBJ databases">
        <authorList>
            <person name="Martin A.A."/>
        </authorList>
    </citation>
    <scope>NUCLEOTIDE SEQUENCE</scope>
</reference>
<accession>A0A0K0DN06</accession>
<evidence type="ECO:0000256" key="1">
    <source>
        <dbReference type="SAM" id="Phobius"/>
    </source>
</evidence>